<dbReference type="PRINTS" id="PR00706">
    <property type="entry name" value="PYROGLUPTASE"/>
</dbReference>
<feature type="active site" evidence="9">
    <location>
        <position position="98"/>
    </location>
</feature>
<dbReference type="PIRSF" id="PIRSF015592">
    <property type="entry name" value="Prld-crbxl_pptds"/>
    <property type="match status" value="1"/>
</dbReference>
<dbReference type="Proteomes" id="UP000184222">
    <property type="component" value="Chromosome"/>
</dbReference>
<dbReference type="STRING" id="573570.F7310_01090"/>
<evidence type="ECO:0000256" key="4">
    <source>
        <dbReference type="ARBA" id="ARBA00006641"/>
    </source>
</evidence>
<comment type="similarity">
    <text evidence="4">Belongs to the peptidase C15 family.</text>
</comment>
<dbReference type="NCBIfam" id="TIGR00504">
    <property type="entry name" value="pyro_pdase"/>
    <property type="match status" value="1"/>
</dbReference>
<dbReference type="SUPFAM" id="SSF53182">
    <property type="entry name" value="Pyrrolidone carboxyl peptidase (pyroglutamate aminopeptidase)"/>
    <property type="match status" value="1"/>
</dbReference>
<dbReference type="InterPro" id="IPR033693">
    <property type="entry name" value="PGPEP1_Glu_AS"/>
</dbReference>
<comment type="catalytic activity">
    <reaction evidence="1 9">
        <text>Release of an N-terminal pyroglutamyl group from a polypeptide, the second amino acid generally not being Pro.</text>
        <dbReference type="EC" id="3.4.19.3"/>
    </reaction>
</comment>
<evidence type="ECO:0000256" key="3">
    <source>
        <dbReference type="ARBA" id="ARBA00004496"/>
    </source>
</evidence>
<keyword evidence="12" id="KW-1185">Reference proteome</keyword>
<dbReference type="InterPro" id="IPR036440">
    <property type="entry name" value="Peptidase_C15-like_sf"/>
</dbReference>
<name>A0A1L4BQD4_9GAMM</name>
<evidence type="ECO:0000256" key="8">
    <source>
        <dbReference type="ARBA" id="ARBA00022807"/>
    </source>
</evidence>
<evidence type="ECO:0000256" key="5">
    <source>
        <dbReference type="ARBA" id="ARBA00022490"/>
    </source>
</evidence>
<dbReference type="PROSITE" id="PS01333">
    <property type="entry name" value="PYRASE_GLU"/>
    <property type="match status" value="1"/>
</dbReference>
<dbReference type="Pfam" id="PF01470">
    <property type="entry name" value="Peptidase_C15"/>
    <property type="match status" value="1"/>
</dbReference>
<comment type="function">
    <text evidence="2">Removes 5-oxoproline from various penultimate amino acid residues except L-proline.</text>
</comment>
<evidence type="ECO:0000313" key="12">
    <source>
        <dbReference type="Proteomes" id="UP000184222"/>
    </source>
</evidence>
<dbReference type="PANTHER" id="PTHR23402">
    <property type="entry name" value="PROTEASE FAMILY C15 PYROGLUTAMYL-PEPTIDASE I-RELATED"/>
    <property type="match status" value="1"/>
</dbReference>
<evidence type="ECO:0000256" key="1">
    <source>
        <dbReference type="ARBA" id="ARBA00001770"/>
    </source>
</evidence>
<dbReference type="GO" id="GO:0005829">
    <property type="term" value="C:cytosol"/>
    <property type="evidence" value="ECO:0007669"/>
    <property type="project" value="InterPro"/>
</dbReference>
<keyword evidence="6" id="KW-0645">Protease</keyword>
<dbReference type="KEGG" id="frx:F7310_01090"/>
<dbReference type="GO" id="GO:0016920">
    <property type="term" value="F:pyroglutamyl-peptidase activity"/>
    <property type="evidence" value="ECO:0007669"/>
    <property type="project" value="UniProtKB-EC"/>
</dbReference>
<evidence type="ECO:0000256" key="10">
    <source>
        <dbReference type="PROSITE-ProRule" id="PRU10077"/>
    </source>
</evidence>
<protein>
    <recommendedName>
        <fullName evidence="9">Pyroglutamyl-peptidase I</fullName>
        <ecNumber evidence="9">3.4.19.3</ecNumber>
    </recommendedName>
</protein>
<dbReference type="InterPro" id="IPR033694">
    <property type="entry name" value="PGPEP1_Cys_AS"/>
</dbReference>
<comment type="subcellular location">
    <subcellularLocation>
        <location evidence="3">Cytoplasm</location>
    </subcellularLocation>
</comment>
<dbReference type="EC" id="3.4.19.3" evidence="9"/>
<dbReference type="PROSITE" id="PS01334">
    <property type="entry name" value="PYRASE_CYS"/>
    <property type="match status" value="1"/>
</dbReference>
<evidence type="ECO:0000256" key="2">
    <source>
        <dbReference type="ARBA" id="ARBA00002280"/>
    </source>
</evidence>
<evidence type="ECO:0000256" key="6">
    <source>
        <dbReference type="ARBA" id="ARBA00022670"/>
    </source>
</evidence>
<keyword evidence="7" id="KW-0378">Hydrolase</keyword>
<evidence type="ECO:0000256" key="7">
    <source>
        <dbReference type="ARBA" id="ARBA00022801"/>
    </source>
</evidence>
<feature type="active site" evidence="10">
    <location>
        <position position="161"/>
    </location>
</feature>
<reference evidence="11 12" key="1">
    <citation type="journal article" date="2016" name="Appl. Environ. Microbiol.">
        <title>Whole genome relationships among Francisella bacteria of diverse origin define new species and provide specific regions for detection.</title>
        <authorList>
            <person name="Challacombe J.F."/>
            <person name="Petersen J.M."/>
            <person name="Gallegos-Graves V."/>
            <person name="Hodge D."/>
            <person name="Pillai S."/>
            <person name="Kuske C.R."/>
        </authorList>
    </citation>
    <scope>NUCLEOTIDE SEQUENCE [LARGE SCALE GENOMIC DNA]</scope>
    <source>
        <strain evidence="12">TX07-7310</strain>
    </source>
</reference>
<gene>
    <name evidence="11" type="ORF">F7310_01090</name>
</gene>
<sequence>MKKIFFSIFIFLTIIITAEAKTVLITGFTPFGGEKINPSWQAVRSLPDIINGAMIVKKQLPVSFERSTQKLDSLIKQYNPDIIINVGEAGGRSAVSLERVAINIDDARIPDNDNNQPKDKKISKEGKNAYFTKLPIYQIESSVKNQGVPVYISNTAGTFVCNHVMYHLLKLLDKKYPNKIGGFIHVPYAPSQVVDKKDTPSMSTSNATQALVKAIQESIKAQG</sequence>
<dbReference type="NCBIfam" id="NF009676">
    <property type="entry name" value="PRK13197.1"/>
    <property type="match status" value="1"/>
</dbReference>
<accession>A0A1L4BQD4</accession>
<dbReference type="InterPro" id="IPR029762">
    <property type="entry name" value="PGP-I_bact-type"/>
</dbReference>
<dbReference type="AlphaFoldDB" id="A0A1L4BQD4"/>
<evidence type="ECO:0000313" key="11">
    <source>
        <dbReference type="EMBL" id="API86036.1"/>
    </source>
</evidence>
<dbReference type="EMBL" id="CP016796">
    <property type="protein sequence ID" value="API86036.1"/>
    <property type="molecule type" value="Genomic_DNA"/>
</dbReference>
<dbReference type="RefSeq" id="WP_072711236.1">
    <property type="nucleotide sequence ID" value="NZ_CP016796.1"/>
</dbReference>
<dbReference type="InterPro" id="IPR016125">
    <property type="entry name" value="Peptidase_C15-like"/>
</dbReference>
<proteinExistence type="inferred from homology"/>
<dbReference type="Gene3D" id="3.40.630.20">
    <property type="entry name" value="Peptidase C15, pyroglutamyl peptidase I-like"/>
    <property type="match status" value="1"/>
</dbReference>
<dbReference type="GO" id="GO:0006508">
    <property type="term" value="P:proteolysis"/>
    <property type="evidence" value="ECO:0007669"/>
    <property type="project" value="UniProtKB-KW"/>
</dbReference>
<dbReference type="CDD" id="cd00501">
    <property type="entry name" value="Peptidase_C15"/>
    <property type="match status" value="1"/>
</dbReference>
<dbReference type="PANTHER" id="PTHR23402:SF1">
    <property type="entry name" value="PYROGLUTAMYL-PEPTIDASE I"/>
    <property type="match status" value="1"/>
</dbReference>
<dbReference type="FunFam" id="3.40.630.20:FF:000001">
    <property type="entry name" value="Pyrrolidone-carboxylate peptidase"/>
    <property type="match status" value="1"/>
</dbReference>
<evidence type="ECO:0000256" key="9">
    <source>
        <dbReference type="PROSITE-ProRule" id="PRU10076"/>
    </source>
</evidence>
<organism evidence="11 12">
    <name type="scientific">Francisella uliginis</name>
    <dbReference type="NCBI Taxonomy" id="573570"/>
    <lineage>
        <taxon>Bacteria</taxon>
        <taxon>Pseudomonadati</taxon>
        <taxon>Pseudomonadota</taxon>
        <taxon>Gammaproteobacteria</taxon>
        <taxon>Thiotrichales</taxon>
        <taxon>Francisellaceae</taxon>
        <taxon>Francisella</taxon>
    </lineage>
</organism>
<dbReference type="InterPro" id="IPR000816">
    <property type="entry name" value="Peptidase_C15"/>
</dbReference>
<keyword evidence="8" id="KW-0788">Thiol protease</keyword>
<dbReference type="OrthoDB" id="9779738at2"/>
<keyword evidence="5" id="KW-0963">Cytoplasm</keyword>